<dbReference type="Pfam" id="PF04536">
    <property type="entry name" value="TPM_phosphatase"/>
    <property type="match status" value="1"/>
</dbReference>
<evidence type="ECO:0000259" key="1">
    <source>
        <dbReference type="Pfam" id="PF04536"/>
    </source>
</evidence>
<dbReference type="RefSeq" id="WP_153116503.1">
    <property type="nucleotide sequence ID" value="NZ_JACIGE010000006.1"/>
</dbReference>
<feature type="domain" description="TPM" evidence="1">
    <location>
        <begin position="21"/>
        <end position="142"/>
    </location>
</feature>
<evidence type="ECO:0000313" key="2">
    <source>
        <dbReference type="EMBL" id="MBB4247631.1"/>
    </source>
</evidence>
<dbReference type="EMBL" id="JACIGE010000006">
    <property type="protein sequence ID" value="MBB4247631.1"/>
    <property type="molecule type" value="Genomic_DNA"/>
</dbReference>
<name>A0A840G885_RHOTE</name>
<accession>A0A840G885</accession>
<sequence>MDWSRFFRHSAQPHWWTQRAFPPAAQEAVREAIAASERSHRGELRFVVEGGLPVAELLQGVMPRRRALALFAQLGVWDTQDNSGVLIYVQLVDRRVEIVADRGVDARLGEAFWQAVCRRMEAAFASGDFQSGALAAIAEISAELARHYPPLGDNPNELPDRPLLL</sequence>
<organism evidence="2 3">
    <name type="scientific">Rhodocyclus tenuis</name>
    <name type="common">Rhodospirillum tenue</name>
    <dbReference type="NCBI Taxonomy" id="1066"/>
    <lineage>
        <taxon>Bacteria</taxon>
        <taxon>Pseudomonadati</taxon>
        <taxon>Pseudomonadota</taxon>
        <taxon>Betaproteobacteria</taxon>
        <taxon>Rhodocyclales</taxon>
        <taxon>Rhodocyclaceae</taxon>
        <taxon>Rhodocyclus</taxon>
    </lineage>
</organism>
<comment type="caution">
    <text evidence="2">The sequence shown here is derived from an EMBL/GenBank/DDBJ whole genome shotgun (WGS) entry which is preliminary data.</text>
</comment>
<protein>
    <submittedName>
        <fullName evidence="2">Putative membrane protein</fullName>
    </submittedName>
</protein>
<dbReference type="Proteomes" id="UP000587070">
    <property type="component" value="Unassembled WGS sequence"/>
</dbReference>
<dbReference type="AlphaFoldDB" id="A0A840G885"/>
<dbReference type="PANTHER" id="PTHR30373:SF8">
    <property type="entry name" value="BLL7265 PROTEIN"/>
    <property type="match status" value="1"/>
</dbReference>
<proteinExistence type="predicted"/>
<reference evidence="2 3" key="1">
    <citation type="submission" date="2020-08" db="EMBL/GenBank/DDBJ databases">
        <title>Genome sequencing of Purple Non-Sulfur Bacteria from various extreme environments.</title>
        <authorList>
            <person name="Mayer M."/>
        </authorList>
    </citation>
    <scope>NUCLEOTIDE SEQUENCE [LARGE SCALE GENOMIC DNA]</scope>
    <source>
        <strain evidence="2 3">2761</strain>
    </source>
</reference>
<evidence type="ECO:0000313" key="3">
    <source>
        <dbReference type="Proteomes" id="UP000587070"/>
    </source>
</evidence>
<dbReference type="PANTHER" id="PTHR30373">
    <property type="entry name" value="UPF0603 PROTEIN YGCG"/>
    <property type="match status" value="1"/>
</dbReference>
<dbReference type="Gene3D" id="3.10.310.50">
    <property type="match status" value="1"/>
</dbReference>
<gene>
    <name evidence="2" type="ORF">GGD90_002005</name>
</gene>
<dbReference type="OrthoDB" id="5683663at2"/>
<keyword evidence="3" id="KW-1185">Reference proteome</keyword>
<dbReference type="InterPro" id="IPR007621">
    <property type="entry name" value="TPM_dom"/>
</dbReference>